<reference evidence="4 5" key="1">
    <citation type="submission" date="2024-09" db="EMBL/GenBank/DDBJ databases">
        <title>Itraconazole resistance in Madurella fahalii resulting from another homologue of gene encoding cytochrome P450 14-alpha sterol demethylase (CYP51).</title>
        <authorList>
            <person name="Yoshioka I."/>
            <person name="Fahal A.H."/>
            <person name="Kaneko S."/>
            <person name="Yaguchi T."/>
        </authorList>
    </citation>
    <scope>NUCLEOTIDE SEQUENCE [LARGE SCALE GENOMIC DNA]</scope>
    <source>
        <strain evidence="4 5">IFM 68171</strain>
    </source>
</reference>
<evidence type="ECO:0000256" key="2">
    <source>
        <dbReference type="ARBA" id="ARBA00022801"/>
    </source>
</evidence>
<comment type="similarity">
    <text evidence="1">Belongs to the amidase family.</text>
</comment>
<proteinExistence type="inferred from homology"/>
<sequence length="607" mass="66638">MSTISRTIAFTVFAGCTMALLLKYGLAVLPMASAPSISARSWREVVAAKLSLDHAKIPEQWRLDDHVIARARSRKQIAGPFIERLLDPQTRRITSFDVPDLVAGMANGSLTAVQVVSAYCKRAAVAHQLSNLLLEIGFDSALARAKELDDYFEVNGKLIGPLHGVPLTLKDQFHVKGLETSMGFVGWIGTFEGRKGTGKEKNFESELVRELWSLGAVPIGKTTLMQTLWAPETNNNILGYLWNPFNQGLSSGGSSGGEGVMQALRGSAFGIGTDVGGSVSMPAAFQGLFSIKPSSGRMSFKGVANTGPGQQVMPTVAGIMGHSVATLKLVFKSLLSAEPWLHDPYTLPIPWRVEREYDAKTEPDYKPAFGFMPNDGIVTPHPPISRALSIVQTALEESGYQLLDWNPPSNNESAQIHGRIARGDGCPDAYNAIKMSGEPFVPEIDNVFPDGKLRPPIPLPEYEKAVIHMREYRDRYNDYWMSSATKTHTGRPVEAVIAPVTPYAAVLPGNFKYSRYTSFLNVLDFVNIVIPVTFANKDIDQVSSDYRPLTDKDRVNMELYDTAAHDGAPAAVQIFGRRWDEERLLSMAQLVVDALEKYTQRHGGRIP</sequence>
<evidence type="ECO:0000259" key="3">
    <source>
        <dbReference type="Pfam" id="PF01425"/>
    </source>
</evidence>
<evidence type="ECO:0000313" key="5">
    <source>
        <dbReference type="Proteomes" id="UP001628179"/>
    </source>
</evidence>
<keyword evidence="2" id="KW-0378">Hydrolase</keyword>
<comment type="caution">
    <text evidence="4">The sequence shown here is derived from an EMBL/GenBank/DDBJ whole genome shotgun (WGS) entry which is preliminary data.</text>
</comment>
<dbReference type="PIRSF" id="PIRSF001221">
    <property type="entry name" value="Amidase_fungi"/>
    <property type="match status" value="1"/>
</dbReference>
<dbReference type="Gene3D" id="3.90.1300.10">
    <property type="entry name" value="Amidase signature (AS) domain"/>
    <property type="match status" value="1"/>
</dbReference>
<dbReference type="SUPFAM" id="SSF75304">
    <property type="entry name" value="Amidase signature (AS) enzymes"/>
    <property type="match status" value="1"/>
</dbReference>
<evidence type="ECO:0000313" key="4">
    <source>
        <dbReference type="EMBL" id="GAB1317295.1"/>
    </source>
</evidence>
<dbReference type="InterPro" id="IPR023631">
    <property type="entry name" value="Amidase_dom"/>
</dbReference>
<gene>
    <name evidence="4" type="ORF">MFIFM68171_07505</name>
</gene>
<dbReference type="RefSeq" id="XP_070919026.1">
    <property type="nucleotide sequence ID" value="XM_071062925.1"/>
</dbReference>
<evidence type="ECO:0000256" key="1">
    <source>
        <dbReference type="ARBA" id="ARBA00009199"/>
    </source>
</evidence>
<dbReference type="EMBL" id="BAAFSV010000004">
    <property type="protein sequence ID" value="GAB1317295.1"/>
    <property type="molecule type" value="Genomic_DNA"/>
</dbReference>
<dbReference type="InterPro" id="IPR036928">
    <property type="entry name" value="AS_sf"/>
</dbReference>
<organism evidence="4 5">
    <name type="scientific">Madurella fahalii</name>
    <dbReference type="NCBI Taxonomy" id="1157608"/>
    <lineage>
        <taxon>Eukaryota</taxon>
        <taxon>Fungi</taxon>
        <taxon>Dikarya</taxon>
        <taxon>Ascomycota</taxon>
        <taxon>Pezizomycotina</taxon>
        <taxon>Sordariomycetes</taxon>
        <taxon>Sordariomycetidae</taxon>
        <taxon>Sordariales</taxon>
        <taxon>Sordariales incertae sedis</taxon>
        <taxon>Madurella</taxon>
    </lineage>
</organism>
<dbReference type="Proteomes" id="UP001628179">
    <property type="component" value="Unassembled WGS sequence"/>
</dbReference>
<dbReference type="Pfam" id="PF01425">
    <property type="entry name" value="Amidase"/>
    <property type="match status" value="1"/>
</dbReference>
<name>A0ABQ0GIC1_9PEZI</name>
<accession>A0ABQ0GIC1</accession>
<feature type="domain" description="Amidase" evidence="3">
    <location>
        <begin position="115"/>
        <end position="585"/>
    </location>
</feature>
<keyword evidence="5" id="KW-1185">Reference proteome</keyword>
<dbReference type="PANTHER" id="PTHR46072">
    <property type="entry name" value="AMIDASE-RELATED-RELATED"/>
    <property type="match status" value="1"/>
</dbReference>
<dbReference type="PANTHER" id="PTHR46072:SF8">
    <property type="entry name" value="AMIDASE DOMAIN-CONTAINING PROTEIN"/>
    <property type="match status" value="1"/>
</dbReference>
<protein>
    <submittedName>
        <fullName evidence="4">Amidase</fullName>
    </submittedName>
</protein>
<dbReference type="GeneID" id="98178248"/>